<feature type="transmembrane region" description="Helical" evidence="1">
    <location>
        <begin position="97"/>
        <end position="116"/>
    </location>
</feature>
<proteinExistence type="predicted"/>
<dbReference type="Proteomes" id="UP001321473">
    <property type="component" value="Unassembled WGS sequence"/>
</dbReference>
<dbReference type="GO" id="GO:0033619">
    <property type="term" value="P:membrane protein proteolysis"/>
    <property type="evidence" value="ECO:0007669"/>
    <property type="project" value="TreeGrafter"/>
</dbReference>
<keyword evidence="1" id="KW-0812">Transmembrane</keyword>
<keyword evidence="3" id="KW-1185">Reference proteome</keyword>
<dbReference type="GO" id="GO:0098553">
    <property type="term" value="C:lumenal side of endoplasmic reticulum membrane"/>
    <property type="evidence" value="ECO:0007669"/>
    <property type="project" value="TreeGrafter"/>
</dbReference>
<protein>
    <submittedName>
        <fullName evidence="2">Uncharacterized protein</fullName>
    </submittedName>
</protein>
<keyword evidence="1" id="KW-1133">Transmembrane helix</keyword>
<feature type="transmembrane region" description="Helical" evidence="1">
    <location>
        <begin position="128"/>
        <end position="145"/>
    </location>
</feature>
<dbReference type="PANTHER" id="PTHR12174">
    <property type="entry name" value="SIGNAL PEPTIDE PEPTIDASE"/>
    <property type="match status" value="1"/>
</dbReference>
<organism evidence="2 3">
    <name type="scientific">Amblyomma americanum</name>
    <name type="common">Lone star tick</name>
    <dbReference type="NCBI Taxonomy" id="6943"/>
    <lineage>
        <taxon>Eukaryota</taxon>
        <taxon>Metazoa</taxon>
        <taxon>Ecdysozoa</taxon>
        <taxon>Arthropoda</taxon>
        <taxon>Chelicerata</taxon>
        <taxon>Arachnida</taxon>
        <taxon>Acari</taxon>
        <taxon>Parasitiformes</taxon>
        <taxon>Ixodida</taxon>
        <taxon>Ixodoidea</taxon>
        <taxon>Ixodidae</taxon>
        <taxon>Amblyomminae</taxon>
        <taxon>Amblyomma</taxon>
    </lineage>
</organism>
<comment type="caution">
    <text evidence="2">The sequence shown here is derived from an EMBL/GenBank/DDBJ whole genome shotgun (WGS) entry which is preliminary data.</text>
</comment>
<dbReference type="InterPro" id="IPR007369">
    <property type="entry name" value="Peptidase_A22B_SPP"/>
</dbReference>
<accession>A0AAQ4ETB6</accession>
<dbReference type="GO" id="GO:0098554">
    <property type="term" value="C:cytoplasmic side of endoplasmic reticulum membrane"/>
    <property type="evidence" value="ECO:0007669"/>
    <property type="project" value="TreeGrafter"/>
</dbReference>
<dbReference type="GO" id="GO:0005765">
    <property type="term" value="C:lysosomal membrane"/>
    <property type="evidence" value="ECO:0007669"/>
    <property type="project" value="TreeGrafter"/>
</dbReference>
<name>A0AAQ4ETB6_AMBAM</name>
<dbReference type="EMBL" id="JARKHS020011280">
    <property type="protein sequence ID" value="KAK8777950.1"/>
    <property type="molecule type" value="Genomic_DNA"/>
</dbReference>
<evidence type="ECO:0000313" key="2">
    <source>
        <dbReference type="EMBL" id="KAK8777950.1"/>
    </source>
</evidence>
<keyword evidence="1" id="KW-0472">Membrane</keyword>
<evidence type="ECO:0000256" key="1">
    <source>
        <dbReference type="SAM" id="Phobius"/>
    </source>
</evidence>
<gene>
    <name evidence="2" type="ORF">V5799_020712</name>
</gene>
<dbReference type="Pfam" id="PF04258">
    <property type="entry name" value="Peptidase_A22B"/>
    <property type="match status" value="1"/>
</dbReference>
<dbReference type="GO" id="GO:0030660">
    <property type="term" value="C:Golgi-associated vesicle membrane"/>
    <property type="evidence" value="ECO:0007669"/>
    <property type="project" value="TreeGrafter"/>
</dbReference>
<sequence length="214" mass="23668">MRYLDASGSEALYCTYVSSRFKQPPYAKENDKDVSVMESVAQGVQDLPVLMRVPYFFPGDSAVCPGSAFMLGYGDIVVPGLAVSYCHSYEAIVKKGFPWYFLLELVCYAAGLALALTMTRVMDRGQPALLYLVPAILLPVISLAWCRGDLKNLWEGEFAPKDDLATPQIDVCVSSSEQFQMIHGRGLLYVTTPVLSWLALPMPVSQKAYNAKWS</sequence>
<evidence type="ECO:0000313" key="3">
    <source>
        <dbReference type="Proteomes" id="UP001321473"/>
    </source>
</evidence>
<dbReference type="GO" id="GO:0042500">
    <property type="term" value="F:aspartic endopeptidase activity, intramembrane cleaving"/>
    <property type="evidence" value="ECO:0007669"/>
    <property type="project" value="InterPro"/>
</dbReference>
<dbReference type="AlphaFoldDB" id="A0AAQ4ETB6"/>
<reference evidence="2 3" key="1">
    <citation type="journal article" date="2023" name="Arcadia Sci">
        <title>De novo assembly of a long-read Amblyomma americanum tick genome.</title>
        <authorList>
            <person name="Chou S."/>
            <person name="Poskanzer K.E."/>
            <person name="Rollins M."/>
            <person name="Thuy-Boun P.S."/>
        </authorList>
    </citation>
    <scope>NUCLEOTIDE SEQUENCE [LARGE SCALE GENOMIC DNA]</scope>
    <source>
        <strain evidence="2">F_SG_1</strain>
        <tissue evidence="2">Salivary glands</tissue>
    </source>
</reference>
<dbReference type="PANTHER" id="PTHR12174:SF103">
    <property type="entry name" value="INTRAMEMBRANE PROTEASE (IMPAS) FAMILY"/>
    <property type="match status" value="1"/>
</dbReference>